<keyword evidence="1" id="KW-0472">Membrane</keyword>
<evidence type="ECO:0000256" key="1">
    <source>
        <dbReference type="SAM" id="Phobius"/>
    </source>
</evidence>
<evidence type="ECO:0000313" key="3">
    <source>
        <dbReference type="Proteomes" id="UP000247903"/>
    </source>
</evidence>
<gene>
    <name evidence="2" type="ORF">DMB65_21335</name>
</gene>
<organism evidence="2 3">
    <name type="scientific">Flavobacterium cheongpyeongense</name>
    <dbReference type="NCBI Taxonomy" id="2212651"/>
    <lineage>
        <taxon>Bacteria</taxon>
        <taxon>Pseudomonadati</taxon>
        <taxon>Bacteroidota</taxon>
        <taxon>Flavobacteriia</taxon>
        <taxon>Flavobacteriales</taxon>
        <taxon>Flavobacteriaceae</taxon>
        <taxon>Flavobacterium</taxon>
    </lineage>
</organism>
<proteinExistence type="predicted"/>
<dbReference type="EMBL" id="QJHK01000033">
    <property type="protein sequence ID" value="PXY38760.1"/>
    <property type="molecule type" value="Genomic_DNA"/>
</dbReference>
<evidence type="ECO:0000313" key="2">
    <source>
        <dbReference type="EMBL" id="PXY38760.1"/>
    </source>
</evidence>
<name>A0A2V4BM21_9FLAO</name>
<dbReference type="RefSeq" id="WP_110308652.1">
    <property type="nucleotide sequence ID" value="NZ_QJHK01000033.1"/>
</dbReference>
<reference evidence="2 3" key="1">
    <citation type="submission" date="2018-05" db="EMBL/GenBank/DDBJ databases">
        <title>Flavobacterium sp. strain IMCC34759, incomplete genome.</title>
        <authorList>
            <person name="Joung Y."/>
            <person name="Cho J."/>
        </authorList>
    </citation>
    <scope>NUCLEOTIDE SEQUENCE [LARGE SCALE GENOMIC DNA]</scope>
    <source>
        <strain evidence="2 3">IMCC34759</strain>
    </source>
</reference>
<dbReference type="OrthoDB" id="9865246at2"/>
<keyword evidence="1" id="KW-0812">Transmembrane</keyword>
<protein>
    <submittedName>
        <fullName evidence="2">Uncharacterized protein</fullName>
    </submittedName>
</protein>
<sequence length="326" mass="38109">MEIIKQVISIIHFFTYLKVQDSLLYNCLKDFILPIIIAISGAYFAYYYFVKQNRIDKEKDETKKNEERINKLFYFTIIVEYALENSLEQYNNLKNLIEQTSKSPIELVLMVQSPMHNLKIITDVLNLEEYLIAYTNYYPENRKASVIQFKNIFNSFTMLDGMFKQIPVELQEKYNIEMDGKKRIADIVPKVIDLLSIVLEEFRTNEIESFNELMKQIHPYMSPNISQLVSPDLIGLNNTLMLPISNFCDNYNFVKQKKMSDNHVELGLLTSECVSIYNTIIDKTKELIVLLKAHEKEIFETIGLITINSEILRKDFGLNENISTNA</sequence>
<dbReference type="Proteomes" id="UP000247903">
    <property type="component" value="Unassembled WGS sequence"/>
</dbReference>
<dbReference type="AlphaFoldDB" id="A0A2V4BM21"/>
<keyword evidence="3" id="KW-1185">Reference proteome</keyword>
<comment type="caution">
    <text evidence="2">The sequence shown here is derived from an EMBL/GenBank/DDBJ whole genome shotgun (WGS) entry which is preliminary data.</text>
</comment>
<accession>A0A2V4BM21</accession>
<keyword evidence="1" id="KW-1133">Transmembrane helix</keyword>
<feature type="transmembrane region" description="Helical" evidence="1">
    <location>
        <begin position="31"/>
        <end position="49"/>
    </location>
</feature>